<dbReference type="InterPro" id="IPR004394">
    <property type="entry name" value="Iojap/RsfS/C7orf30"/>
</dbReference>
<dbReference type="GO" id="GO:0017148">
    <property type="term" value="P:negative regulation of translation"/>
    <property type="evidence" value="ECO:0007669"/>
    <property type="project" value="TreeGrafter"/>
</dbReference>
<accession>A0A3B0V2I3</accession>
<name>A0A3B0V2I3_9ZZZZ</name>
<protein>
    <submittedName>
        <fullName evidence="2">Ribosomal silencing factor RsfA</fullName>
    </submittedName>
</protein>
<organism evidence="2">
    <name type="scientific">hydrothermal vent metagenome</name>
    <dbReference type="NCBI Taxonomy" id="652676"/>
    <lineage>
        <taxon>unclassified sequences</taxon>
        <taxon>metagenomes</taxon>
        <taxon>ecological metagenomes</taxon>
    </lineage>
</organism>
<dbReference type="Gene3D" id="3.30.460.10">
    <property type="entry name" value="Beta Polymerase, domain 2"/>
    <property type="match status" value="1"/>
</dbReference>
<comment type="similarity">
    <text evidence="1">Belongs to the Iojap/RsfS family.</text>
</comment>
<dbReference type="InterPro" id="IPR043519">
    <property type="entry name" value="NT_sf"/>
</dbReference>
<proteinExistence type="inferred from homology"/>
<dbReference type="AlphaFoldDB" id="A0A3B0V2I3"/>
<dbReference type="EMBL" id="UOET01000012">
    <property type="protein sequence ID" value="VAW26186.1"/>
    <property type="molecule type" value="Genomic_DNA"/>
</dbReference>
<dbReference type="PANTHER" id="PTHR21043:SF0">
    <property type="entry name" value="MITOCHONDRIAL ASSEMBLY OF RIBOSOMAL LARGE SUBUNIT PROTEIN 1"/>
    <property type="match status" value="1"/>
</dbReference>
<dbReference type="Pfam" id="PF02410">
    <property type="entry name" value="RsfS"/>
    <property type="match status" value="1"/>
</dbReference>
<reference evidence="2" key="1">
    <citation type="submission" date="2018-06" db="EMBL/GenBank/DDBJ databases">
        <authorList>
            <person name="Zhirakovskaya E."/>
        </authorList>
    </citation>
    <scope>NUCLEOTIDE SEQUENCE</scope>
</reference>
<dbReference type="PANTHER" id="PTHR21043">
    <property type="entry name" value="IOJAP SUPERFAMILY ORTHOLOG"/>
    <property type="match status" value="1"/>
</dbReference>
<evidence type="ECO:0000256" key="1">
    <source>
        <dbReference type="ARBA" id="ARBA00010574"/>
    </source>
</evidence>
<dbReference type="GO" id="GO:0043023">
    <property type="term" value="F:ribosomal large subunit binding"/>
    <property type="evidence" value="ECO:0007669"/>
    <property type="project" value="TreeGrafter"/>
</dbReference>
<dbReference type="NCBIfam" id="TIGR00090">
    <property type="entry name" value="rsfS_iojap_ybeB"/>
    <property type="match status" value="1"/>
</dbReference>
<gene>
    <name evidence="2" type="ORF">MNBD_BACTEROID07-67</name>
</gene>
<dbReference type="GO" id="GO:0090071">
    <property type="term" value="P:negative regulation of ribosome biogenesis"/>
    <property type="evidence" value="ECO:0007669"/>
    <property type="project" value="TreeGrafter"/>
</dbReference>
<dbReference type="HAMAP" id="MF_01477">
    <property type="entry name" value="Iojap_RsfS"/>
    <property type="match status" value="1"/>
</dbReference>
<dbReference type="SUPFAM" id="SSF81301">
    <property type="entry name" value="Nucleotidyltransferase"/>
    <property type="match status" value="1"/>
</dbReference>
<evidence type="ECO:0000313" key="2">
    <source>
        <dbReference type="EMBL" id="VAW26186.1"/>
    </source>
</evidence>
<sequence>MLSANIKIPIFVGTNSKMKKKVVTGNTEHILQQAVTAMQEKKAKNIVSLNLTNIQDAVTDYFLICHATSKTQINAIYDNVVEMVTKNCGEHPYHREGYENSEWILIDYVDVVVHIFLEETRSFYNIEALWADAKTKNYKSDE</sequence>